<dbReference type="Gene3D" id="3.40.30.10">
    <property type="entry name" value="Glutaredoxin"/>
    <property type="match status" value="1"/>
</dbReference>
<dbReference type="InterPro" id="IPR036249">
    <property type="entry name" value="Thioredoxin-like_sf"/>
</dbReference>
<organism evidence="15 16">
    <name type="scientific">Rhizobium etli bv. mimosae str. IE4771</name>
    <dbReference type="NCBI Taxonomy" id="1432050"/>
    <lineage>
        <taxon>Bacteria</taxon>
        <taxon>Pseudomonadati</taxon>
        <taxon>Pseudomonadota</taxon>
        <taxon>Alphaproteobacteria</taxon>
        <taxon>Hyphomicrobiales</taxon>
        <taxon>Rhizobiaceae</taxon>
        <taxon>Rhizobium/Agrobacterium group</taxon>
        <taxon>Rhizobium</taxon>
    </lineage>
</organism>
<comment type="similarity">
    <text evidence="10">Belongs to the peroxiredoxin family. BCP/PrxQ subfamily.</text>
</comment>
<evidence type="ECO:0000256" key="8">
    <source>
        <dbReference type="ARBA" id="ARBA00023284"/>
    </source>
</evidence>
<dbReference type="InterPro" id="IPR013766">
    <property type="entry name" value="Thioredoxin_domain"/>
</dbReference>
<comment type="function">
    <text evidence="1">Thiol-specific peroxidase that catalyzes the reduction of hydrogen peroxide and organic hydroperoxides to water and alcohols, respectively. Plays a role in cell protection against oxidative stress by detoxifying peroxides and as sensor of hydrogen peroxide-mediated signaling events.</text>
</comment>
<protein>
    <recommendedName>
        <fullName evidence="3">thioredoxin-dependent peroxiredoxin</fullName>
        <ecNumber evidence="3">1.11.1.24</ecNumber>
    </recommendedName>
    <alternativeName>
        <fullName evidence="9">Thioredoxin peroxidase</fullName>
    </alternativeName>
    <alternativeName>
        <fullName evidence="11">Thioredoxin-dependent peroxiredoxin Bcp</fullName>
    </alternativeName>
</protein>
<dbReference type="EC" id="1.11.1.24" evidence="3"/>
<evidence type="ECO:0000256" key="3">
    <source>
        <dbReference type="ARBA" id="ARBA00013017"/>
    </source>
</evidence>
<evidence type="ECO:0000259" key="14">
    <source>
        <dbReference type="PROSITE" id="PS51352"/>
    </source>
</evidence>
<evidence type="ECO:0000256" key="11">
    <source>
        <dbReference type="ARBA" id="ARBA00042639"/>
    </source>
</evidence>
<dbReference type="RefSeq" id="WP_009983859.1">
    <property type="nucleotide sequence ID" value="NZ_CP006986.1"/>
</dbReference>
<evidence type="ECO:0000313" key="15">
    <source>
        <dbReference type="EMBL" id="AIC27508.1"/>
    </source>
</evidence>
<gene>
    <name evidence="15" type="primary">bcp</name>
    <name evidence="15" type="ORF">IE4771_CH02403</name>
</gene>
<dbReference type="GO" id="GO:0045454">
    <property type="term" value="P:cell redox homeostasis"/>
    <property type="evidence" value="ECO:0007669"/>
    <property type="project" value="TreeGrafter"/>
</dbReference>
<feature type="domain" description="Thioredoxin" evidence="14">
    <location>
        <begin position="4"/>
        <end position="157"/>
    </location>
</feature>
<dbReference type="InterPro" id="IPR024706">
    <property type="entry name" value="Peroxiredoxin_AhpC-typ"/>
</dbReference>
<evidence type="ECO:0000256" key="13">
    <source>
        <dbReference type="PIRSR" id="PIRSR000239-1"/>
    </source>
</evidence>
<evidence type="ECO:0000256" key="5">
    <source>
        <dbReference type="ARBA" id="ARBA00022862"/>
    </source>
</evidence>
<dbReference type="InterPro" id="IPR050924">
    <property type="entry name" value="Peroxiredoxin_BCP/PrxQ"/>
</dbReference>
<reference evidence="15 16" key="1">
    <citation type="submission" date="2013-12" db="EMBL/GenBank/DDBJ databases">
        <title>Complete genome sequence of Rhizobium etli bv. mimosae IE4771.</title>
        <authorList>
            <person name="Bustos P."/>
            <person name="Santamaria R.I."/>
            <person name="Lozano L."/>
            <person name="Ormeno-Orrillo E."/>
            <person name="Rogel M.A."/>
            <person name="Romero D."/>
            <person name="Cevallos M.A."/>
            <person name="Martinez-Romero E."/>
            <person name="Gonzalez V."/>
        </authorList>
    </citation>
    <scope>NUCLEOTIDE SEQUENCE [LARGE SCALE GENOMIC DNA]</scope>
    <source>
        <strain evidence="15 16">IE4771</strain>
    </source>
</reference>
<accession>A0A060HX28</accession>
<dbReference type="Proteomes" id="UP000027180">
    <property type="component" value="Chromosome"/>
</dbReference>
<dbReference type="CDD" id="cd03017">
    <property type="entry name" value="PRX_BCP"/>
    <property type="match status" value="1"/>
</dbReference>
<name>A0A060HX28_RHIET</name>
<feature type="active site" description="Cysteine sulfenic acid (-SOH) intermediate; for peroxidase activity" evidence="13">
    <location>
        <position position="46"/>
    </location>
</feature>
<evidence type="ECO:0000256" key="2">
    <source>
        <dbReference type="ARBA" id="ARBA00011245"/>
    </source>
</evidence>
<dbReference type="Pfam" id="PF00578">
    <property type="entry name" value="AhpC-TSA"/>
    <property type="match status" value="1"/>
</dbReference>
<dbReference type="OrthoDB" id="9812811at2"/>
<evidence type="ECO:0000256" key="6">
    <source>
        <dbReference type="ARBA" id="ARBA00023002"/>
    </source>
</evidence>
<evidence type="ECO:0000256" key="4">
    <source>
        <dbReference type="ARBA" id="ARBA00022559"/>
    </source>
</evidence>
<dbReference type="InterPro" id="IPR000866">
    <property type="entry name" value="AhpC/TSA"/>
</dbReference>
<keyword evidence="6 15" id="KW-0560">Oxidoreductase</keyword>
<dbReference type="KEGG" id="rei:IE4771_CH02403"/>
<dbReference type="PANTHER" id="PTHR42801">
    <property type="entry name" value="THIOREDOXIN-DEPENDENT PEROXIDE REDUCTASE"/>
    <property type="match status" value="1"/>
</dbReference>
<evidence type="ECO:0000256" key="10">
    <source>
        <dbReference type="ARBA" id="ARBA00038489"/>
    </source>
</evidence>
<evidence type="ECO:0000256" key="7">
    <source>
        <dbReference type="ARBA" id="ARBA00023157"/>
    </source>
</evidence>
<dbReference type="HOGENOM" id="CLU_042529_14_1_5"/>
<dbReference type="SUPFAM" id="SSF52833">
    <property type="entry name" value="Thioredoxin-like"/>
    <property type="match status" value="1"/>
</dbReference>
<evidence type="ECO:0000256" key="12">
    <source>
        <dbReference type="ARBA" id="ARBA00049091"/>
    </source>
</evidence>
<proteinExistence type="inferred from homology"/>
<dbReference type="PROSITE" id="PS51352">
    <property type="entry name" value="THIOREDOXIN_2"/>
    <property type="match status" value="1"/>
</dbReference>
<dbReference type="FunFam" id="3.40.30.10:FF:000007">
    <property type="entry name" value="Thioredoxin-dependent thiol peroxidase"/>
    <property type="match status" value="1"/>
</dbReference>
<evidence type="ECO:0000256" key="9">
    <source>
        <dbReference type="ARBA" id="ARBA00032824"/>
    </source>
</evidence>
<dbReference type="GO" id="GO:0034599">
    <property type="term" value="P:cellular response to oxidative stress"/>
    <property type="evidence" value="ECO:0007669"/>
    <property type="project" value="TreeGrafter"/>
</dbReference>
<evidence type="ECO:0000313" key="16">
    <source>
        <dbReference type="Proteomes" id="UP000027180"/>
    </source>
</evidence>
<dbReference type="GO" id="GO:0005737">
    <property type="term" value="C:cytoplasm"/>
    <property type="evidence" value="ECO:0007669"/>
    <property type="project" value="TreeGrafter"/>
</dbReference>
<keyword evidence="4 15" id="KW-0575">Peroxidase</keyword>
<dbReference type="PIRSF" id="PIRSF000239">
    <property type="entry name" value="AHPC"/>
    <property type="match status" value="1"/>
</dbReference>
<keyword evidence="8" id="KW-0676">Redox-active center</keyword>
<sequence>MAVPGIGALAPDFNLPRDGGGRISLSDFHGKPLVLFFYPKDDTTGCTAESLAFTALAPEFEAAGAAVIGMSPDSAACHDKFIRKHRLSVALASDEEKTTLQAYGVWKEKSMYGRNFMGVERTTFLIRQDGTIATIWQKVKVQGHAETVLEAVRNLAA</sequence>
<keyword evidence="5" id="KW-0049">Antioxidant</keyword>
<keyword evidence="7" id="KW-1015">Disulfide bond</keyword>
<dbReference type="GO" id="GO:0008379">
    <property type="term" value="F:thioredoxin peroxidase activity"/>
    <property type="evidence" value="ECO:0007669"/>
    <property type="project" value="TreeGrafter"/>
</dbReference>
<dbReference type="PANTHER" id="PTHR42801:SF4">
    <property type="entry name" value="AHPC_TSA FAMILY PROTEIN"/>
    <property type="match status" value="1"/>
</dbReference>
<dbReference type="EMBL" id="CP006986">
    <property type="protein sequence ID" value="AIC27508.1"/>
    <property type="molecule type" value="Genomic_DNA"/>
</dbReference>
<evidence type="ECO:0000256" key="1">
    <source>
        <dbReference type="ARBA" id="ARBA00003330"/>
    </source>
</evidence>
<dbReference type="AlphaFoldDB" id="A0A060HX28"/>
<comment type="catalytic activity">
    <reaction evidence="12">
        <text>a hydroperoxide + [thioredoxin]-dithiol = an alcohol + [thioredoxin]-disulfide + H2O</text>
        <dbReference type="Rhea" id="RHEA:62620"/>
        <dbReference type="Rhea" id="RHEA-COMP:10698"/>
        <dbReference type="Rhea" id="RHEA-COMP:10700"/>
        <dbReference type="ChEBI" id="CHEBI:15377"/>
        <dbReference type="ChEBI" id="CHEBI:29950"/>
        <dbReference type="ChEBI" id="CHEBI:30879"/>
        <dbReference type="ChEBI" id="CHEBI:35924"/>
        <dbReference type="ChEBI" id="CHEBI:50058"/>
        <dbReference type="EC" id="1.11.1.24"/>
    </reaction>
</comment>
<comment type="subunit">
    <text evidence="2">Monomer.</text>
</comment>